<evidence type="ECO:0000313" key="4">
    <source>
        <dbReference type="Proteomes" id="UP001497512"/>
    </source>
</evidence>
<proteinExistence type="predicted"/>
<evidence type="ECO:0000313" key="3">
    <source>
        <dbReference type="EMBL" id="CAK9209823.1"/>
    </source>
</evidence>
<organism evidence="3 4">
    <name type="scientific">Sphagnum troendelagicum</name>
    <dbReference type="NCBI Taxonomy" id="128251"/>
    <lineage>
        <taxon>Eukaryota</taxon>
        <taxon>Viridiplantae</taxon>
        <taxon>Streptophyta</taxon>
        <taxon>Embryophyta</taxon>
        <taxon>Bryophyta</taxon>
        <taxon>Sphagnophytina</taxon>
        <taxon>Sphagnopsida</taxon>
        <taxon>Sphagnales</taxon>
        <taxon>Sphagnaceae</taxon>
        <taxon>Sphagnum</taxon>
    </lineage>
</organism>
<dbReference type="PANTHER" id="PTHR31016">
    <property type="entry name" value="OS04G0228100 PROTEIN"/>
    <property type="match status" value="1"/>
</dbReference>
<evidence type="ECO:0000256" key="2">
    <source>
        <dbReference type="SAM" id="MobiDB-lite"/>
    </source>
</evidence>
<sequence>MLAMGSREMPTETTTVLIQERSGSGFASSPPTEPLADPKLAAGDKFWSWNSLAKKAKAVLLDDGICSRVPEAEKATPEPRSQKREQVEVEAKCQKEPPVLQKGLGYIASSLSSLISDTVGLAIEEGLNIFESGNLEKEKMQSGLSNDLQLKASRDIALAMASRAKMLLQELKTVKGDVIFLGNRCLQLEEENKRLRESMVKGVREEDDLVRLQLETLLKEKSRLQQENAQYARENQFLHEVVEYHQVALNRLSSEAGEQSMDGQEVEFFDLQPTIAGSSHACETELLCTKTNSLAPYVS</sequence>
<keyword evidence="4" id="KW-1185">Reference proteome</keyword>
<feature type="coiled-coil region" evidence="1">
    <location>
        <begin position="214"/>
        <end position="241"/>
    </location>
</feature>
<feature type="region of interest" description="Disordered" evidence="2">
    <location>
        <begin position="71"/>
        <end position="90"/>
    </location>
</feature>
<name>A0ABP0U4Q6_9BRYO</name>
<dbReference type="PANTHER" id="PTHR31016:SF2">
    <property type="entry name" value="OS04G0228100 PROTEIN"/>
    <property type="match status" value="1"/>
</dbReference>
<reference evidence="3" key="1">
    <citation type="submission" date="2024-02" db="EMBL/GenBank/DDBJ databases">
        <authorList>
            <consortium name="ELIXIR-Norway"/>
            <consortium name="Elixir Norway"/>
        </authorList>
    </citation>
    <scope>NUCLEOTIDE SEQUENCE</scope>
</reference>
<feature type="compositionally biased region" description="Polar residues" evidence="2">
    <location>
        <begin position="11"/>
        <end position="30"/>
    </location>
</feature>
<feature type="region of interest" description="Disordered" evidence="2">
    <location>
        <begin position="1"/>
        <end position="39"/>
    </location>
</feature>
<accession>A0ABP0U4Q6</accession>
<evidence type="ECO:0000256" key="1">
    <source>
        <dbReference type="SAM" id="Coils"/>
    </source>
</evidence>
<dbReference type="Proteomes" id="UP001497512">
    <property type="component" value="Chromosome 17"/>
</dbReference>
<protein>
    <submittedName>
        <fullName evidence="3">Uncharacterized protein</fullName>
    </submittedName>
</protein>
<keyword evidence="1" id="KW-0175">Coiled coil</keyword>
<dbReference type="EMBL" id="OZ019909">
    <property type="protein sequence ID" value="CAK9209823.1"/>
    <property type="molecule type" value="Genomic_DNA"/>
</dbReference>
<gene>
    <name evidence="3" type="ORF">CSSPTR1EN2_LOCUS10112</name>
</gene>